<proteinExistence type="predicted"/>
<gene>
    <name evidence="3" type="ORF">BN980_GECA16s01407g</name>
</gene>
<dbReference type="AlphaFoldDB" id="A0A0J9XGL0"/>
<dbReference type="Gene3D" id="2.60.120.590">
    <property type="entry name" value="Alpha-ketoglutarate-dependent dioxygenase AlkB-like"/>
    <property type="match status" value="1"/>
</dbReference>
<feature type="region of interest" description="Disordered" evidence="1">
    <location>
        <begin position="1"/>
        <end position="28"/>
    </location>
</feature>
<accession>A0A0J9XGL0</accession>
<evidence type="ECO:0000313" key="4">
    <source>
        <dbReference type="Proteomes" id="UP000242525"/>
    </source>
</evidence>
<evidence type="ECO:0000313" key="3">
    <source>
        <dbReference type="EMBL" id="CDO56689.1"/>
    </source>
</evidence>
<dbReference type="SUPFAM" id="SSF51197">
    <property type="entry name" value="Clavaminate synthase-like"/>
    <property type="match status" value="1"/>
</dbReference>
<dbReference type="InterPro" id="IPR005123">
    <property type="entry name" value="Oxoglu/Fe-dep_dioxygenase_dom"/>
</dbReference>
<dbReference type="Pfam" id="PF13532">
    <property type="entry name" value="2OG-FeII_Oxy_2"/>
    <property type="match status" value="1"/>
</dbReference>
<dbReference type="InterPro" id="IPR027450">
    <property type="entry name" value="AlkB-like"/>
</dbReference>
<keyword evidence="4" id="KW-1185">Reference proteome</keyword>
<sequence>MEYKQTEKKKQNTTMKSENTNLQDQQNRFGEGDSYVVHDVLPTELAAEAYELVRTTVQWDQMLHKGGSVPRLIAVQGEQGVGTLVDGGQTEQPQISYVPLYRHPADEQLACHAYSAIVARIAAVLNEDPRLTAGGRARLNHVLVQHYRDGRDLITEHADKTLDVLPGSVIVNLSLGATRHLTLRTKDKRTATVRGITQEQRLAQRVELPHNSVFVLGLETNRRWVHGIRPARVQCGESDGGRISLTFRAIHTYETADGRFLFGGGADNSAPAVGAGSIVLPDGTKYLLQPTIRNDEEANDRLYKAFSTENKSSTLTAPEIYRSGFNVI</sequence>
<dbReference type="PROSITE" id="PS51471">
    <property type="entry name" value="FE2OG_OXY"/>
    <property type="match status" value="1"/>
</dbReference>
<dbReference type="STRING" id="1173061.A0A0J9XGL0"/>
<evidence type="ECO:0000259" key="2">
    <source>
        <dbReference type="PROSITE" id="PS51471"/>
    </source>
</evidence>
<dbReference type="OrthoDB" id="445341at2759"/>
<feature type="compositionally biased region" description="Basic and acidic residues" evidence="1">
    <location>
        <begin position="1"/>
        <end position="10"/>
    </location>
</feature>
<name>A0A0J9XGL0_GEOCN</name>
<feature type="compositionally biased region" description="Polar residues" evidence="1">
    <location>
        <begin position="12"/>
        <end position="28"/>
    </location>
</feature>
<dbReference type="InterPro" id="IPR032854">
    <property type="entry name" value="ALKBH3"/>
</dbReference>
<reference evidence="3" key="1">
    <citation type="submission" date="2014-03" db="EMBL/GenBank/DDBJ databases">
        <authorList>
            <person name="Casaregola S."/>
        </authorList>
    </citation>
    <scope>NUCLEOTIDE SEQUENCE [LARGE SCALE GENOMIC DNA]</scope>
    <source>
        <strain evidence="3">CLIB 918</strain>
    </source>
</reference>
<dbReference type="GO" id="GO:0006307">
    <property type="term" value="P:DNA alkylation repair"/>
    <property type="evidence" value="ECO:0007669"/>
    <property type="project" value="InterPro"/>
</dbReference>
<dbReference type="PANTHER" id="PTHR31212">
    <property type="entry name" value="ALPHA-KETOGLUTARATE-DEPENDENT DIOXYGENASE ALKB HOMOLOG 3"/>
    <property type="match status" value="1"/>
</dbReference>
<dbReference type="GO" id="GO:0051213">
    <property type="term" value="F:dioxygenase activity"/>
    <property type="evidence" value="ECO:0007669"/>
    <property type="project" value="InterPro"/>
</dbReference>
<protein>
    <recommendedName>
        <fullName evidence="2">Fe2OG dioxygenase domain-containing protein</fullName>
    </recommendedName>
</protein>
<dbReference type="InterPro" id="IPR037151">
    <property type="entry name" value="AlkB-like_sf"/>
</dbReference>
<comment type="caution">
    <text evidence="3">The sequence shown here is derived from an EMBL/GenBank/DDBJ whole genome shotgun (WGS) entry which is preliminary data.</text>
</comment>
<dbReference type="EMBL" id="CCBN010000016">
    <property type="protein sequence ID" value="CDO56689.1"/>
    <property type="molecule type" value="Genomic_DNA"/>
</dbReference>
<evidence type="ECO:0000256" key="1">
    <source>
        <dbReference type="SAM" id="MobiDB-lite"/>
    </source>
</evidence>
<organism evidence="3 4">
    <name type="scientific">Geotrichum candidum</name>
    <name type="common">Oospora lactis</name>
    <name type="synonym">Dipodascus geotrichum</name>
    <dbReference type="NCBI Taxonomy" id="1173061"/>
    <lineage>
        <taxon>Eukaryota</taxon>
        <taxon>Fungi</taxon>
        <taxon>Dikarya</taxon>
        <taxon>Ascomycota</taxon>
        <taxon>Saccharomycotina</taxon>
        <taxon>Dipodascomycetes</taxon>
        <taxon>Dipodascales</taxon>
        <taxon>Dipodascaceae</taxon>
        <taxon>Geotrichum</taxon>
    </lineage>
</organism>
<feature type="domain" description="Fe2OG dioxygenase" evidence="2">
    <location>
        <begin position="138"/>
        <end position="251"/>
    </location>
</feature>
<dbReference type="PANTHER" id="PTHR31212:SF5">
    <property type="entry name" value="ISOCHORISMATASE FAMILY PROTEIN FAMILY (AFU_ORTHOLOGUE AFUA_3G14500)"/>
    <property type="match status" value="1"/>
</dbReference>
<dbReference type="Proteomes" id="UP000242525">
    <property type="component" value="Unassembled WGS sequence"/>
</dbReference>